<accession>A0A953M0E1</accession>
<gene>
    <name evidence="2" type="ORF">K8I29_02510</name>
</gene>
<name>A0A953M0E1_9BACT</name>
<dbReference type="Proteomes" id="UP000705867">
    <property type="component" value="Unassembled WGS sequence"/>
</dbReference>
<dbReference type="EMBL" id="JAIOIV010000018">
    <property type="protein sequence ID" value="MBZ0155070.1"/>
    <property type="molecule type" value="Genomic_DNA"/>
</dbReference>
<keyword evidence="1" id="KW-0732">Signal</keyword>
<sequence>MVRGKTIQSVVCRCAIVSALGIALVAAEAFAKDGQPVREYGGDAVAVEVTAISPLGGTTYRIEISLTNKSSEGVYLRNFEKKFFLQTDTGWRPLQSADPQGASATAKRYLPAGAGQRIDSLVDIPLHMPDTFRTYEGDISLLFACSVQSAMRPDAEVRRKDCEFYYWVTPMTDKWIHREGM</sequence>
<reference evidence="2" key="2">
    <citation type="submission" date="2021-08" db="EMBL/GenBank/DDBJ databases">
        <authorList>
            <person name="Dalcin Martins P."/>
        </authorList>
    </citation>
    <scope>NUCLEOTIDE SEQUENCE</scope>
    <source>
        <strain evidence="2">MAG_39</strain>
    </source>
</reference>
<evidence type="ECO:0008006" key="4">
    <source>
        <dbReference type="Google" id="ProtNLM"/>
    </source>
</evidence>
<evidence type="ECO:0000313" key="2">
    <source>
        <dbReference type="EMBL" id="MBZ0155070.1"/>
    </source>
</evidence>
<reference evidence="2" key="1">
    <citation type="journal article" date="2021" name="bioRxiv">
        <title>Unraveling nitrogen, sulfur and carbon metabolic pathways and microbial community transcriptional responses to substrate deprivation and toxicity stresses in a bioreactor mimicking anoxic brackish coastal sediment conditions.</title>
        <authorList>
            <person name="Martins P.D."/>
            <person name="Echeveste M.J."/>
            <person name="Arshad A."/>
            <person name="Kurth J."/>
            <person name="Ouboter H."/>
            <person name="Jetten M.S.M."/>
            <person name="Welte C.U."/>
        </authorList>
    </citation>
    <scope>NUCLEOTIDE SEQUENCE</scope>
    <source>
        <strain evidence="2">MAG_39</strain>
    </source>
</reference>
<evidence type="ECO:0000256" key="1">
    <source>
        <dbReference type="SAM" id="SignalP"/>
    </source>
</evidence>
<proteinExistence type="predicted"/>
<protein>
    <recommendedName>
        <fullName evidence="4">DUF4352 domain-containing protein</fullName>
    </recommendedName>
</protein>
<dbReference type="AlphaFoldDB" id="A0A953M0E1"/>
<feature type="chain" id="PRO_5036716691" description="DUF4352 domain-containing protein" evidence="1">
    <location>
        <begin position="32"/>
        <end position="181"/>
    </location>
</feature>
<evidence type="ECO:0000313" key="3">
    <source>
        <dbReference type="Proteomes" id="UP000705867"/>
    </source>
</evidence>
<feature type="signal peptide" evidence="1">
    <location>
        <begin position="1"/>
        <end position="31"/>
    </location>
</feature>
<organism evidence="2 3">
    <name type="scientific">Candidatus Nitrobium versatile</name>
    <dbReference type="NCBI Taxonomy" id="2884831"/>
    <lineage>
        <taxon>Bacteria</taxon>
        <taxon>Pseudomonadati</taxon>
        <taxon>Nitrospirota</taxon>
        <taxon>Nitrospiria</taxon>
        <taxon>Nitrospirales</taxon>
        <taxon>Nitrospiraceae</taxon>
        <taxon>Candidatus Nitrobium</taxon>
    </lineage>
</organism>
<comment type="caution">
    <text evidence="2">The sequence shown here is derived from an EMBL/GenBank/DDBJ whole genome shotgun (WGS) entry which is preliminary data.</text>
</comment>